<dbReference type="AlphaFoldDB" id="A0A0S2IVI1"/>
<protein>
    <submittedName>
        <fullName evidence="1">Uncharacterized protein</fullName>
    </submittedName>
</protein>
<accession>A0A0S2IVI1</accession>
<proteinExistence type="predicted"/>
<organism evidence="1">
    <name type="scientific">Leptospira borgpetersenii serovar Ballum</name>
    <dbReference type="NCBI Taxonomy" id="280505"/>
    <lineage>
        <taxon>Bacteria</taxon>
        <taxon>Pseudomonadati</taxon>
        <taxon>Spirochaetota</taxon>
        <taxon>Spirochaetia</taxon>
        <taxon>Leptospirales</taxon>
        <taxon>Leptospiraceae</taxon>
        <taxon>Leptospira</taxon>
    </lineage>
</organism>
<name>A0A0S2IVI1_LEPBO</name>
<evidence type="ECO:0000313" key="1">
    <source>
        <dbReference type="EMBL" id="ALO27660.1"/>
    </source>
</evidence>
<reference evidence="1 2" key="1">
    <citation type="journal article" date="2015" name="PLoS Negl. Trop. Dis.">
        <title>Distribution of Plasmids in Distinct Leptospira Pathogenic Species.</title>
        <authorList>
            <person name="Wang Y."/>
            <person name="Zhuang X."/>
            <person name="Zhong Y."/>
            <person name="Zhang C."/>
            <person name="Zhang Y."/>
            <person name="Zeng L."/>
            <person name="Zhu Y."/>
            <person name="He P."/>
            <person name="Dong K."/>
            <person name="Pal U."/>
            <person name="Guo X."/>
            <person name="Qin J."/>
        </authorList>
    </citation>
    <scope>NUCLEOTIDE SEQUENCE [LARGE SCALE GENOMIC DNA]</scope>
    <source>
        <strain evidence="1 2">56604</strain>
    </source>
</reference>
<dbReference type="PATRIC" id="fig|280505.15.peg.3382"/>
<dbReference type="Proteomes" id="UP000058857">
    <property type="component" value="Chromosome 1"/>
</dbReference>
<dbReference type="EMBL" id="CP012029">
    <property type="protein sequence ID" value="ALO27660.1"/>
    <property type="molecule type" value="Genomic_DNA"/>
</dbReference>
<gene>
    <name evidence="1" type="ORF">LBBP_03468</name>
</gene>
<sequence>MLRSIEQHFSLKTQVKRFLRKCFRSRAILAMKFASKIIEPVNQLSLKQTTLKFHFEFSVGAKGSVVFHELIGSRL</sequence>
<evidence type="ECO:0000313" key="2">
    <source>
        <dbReference type="Proteomes" id="UP000058857"/>
    </source>
</evidence>